<protein>
    <submittedName>
        <fullName evidence="3">Transcriptional regulator</fullName>
    </submittedName>
</protein>
<organism evidence="3 4">
    <name type="scientific">Marinibactrum halimedae</name>
    <dbReference type="NCBI Taxonomy" id="1444977"/>
    <lineage>
        <taxon>Bacteria</taxon>
        <taxon>Pseudomonadati</taxon>
        <taxon>Pseudomonadota</taxon>
        <taxon>Gammaproteobacteria</taxon>
        <taxon>Cellvibrionales</taxon>
        <taxon>Cellvibrionaceae</taxon>
        <taxon>Marinibactrum</taxon>
    </lineage>
</organism>
<dbReference type="GO" id="GO:0003677">
    <property type="term" value="F:DNA binding"/>
    <property type="evidence" value="ECO:0007669"/>
    <property type="project" value="InterPro"/>
</dbReference>
<keyword evidence="4" id="KW-1185">Reference proteome</keyword>
<dbReference type="PANTHER" id="PTHR35010">
    <property type="entry name" value="BLL4672 PROTEIN-RELATED"/>
    <property type="match status" value="1"/>
</dbReference>
<feature type="domain" description="HTH cro/C1-type" evidence="2">
    <location>
        <begin position="18"/>
        <end position="64"/>
    </location>
</feature>
<dbReference type="PANTHER" id="PTHR35010:SF4">
    <property type="entry name" value="BLL5781 PROTEIN"/>
    <property type="match status" value="1"/>
</dbReference>
<name>A0AA37WM49_9GAMM</name>
<dbReference type="InterPro" id="IPR001387">
    <property type="entry name" value="Cro/C1-type_HTH"/>
</dbReference>
<reference evidence="3 4" key="1">
    <citation type="journal article" date="2014" name="Int. J. Syst. Evol. Microbiol.">
        <title>Complete genome sequence of Corynebacterium casei LMG S-19264T (=DSM 44701T), isolated from a smear-ripened cheese.</title>
        <authorList>
            <consortium name="US DOE Joint Genome Institute (JGI-PGF)"/>
            <person name="Walter F."/>
            <person name="Albersmeier A."/>
            <person name="Kalinowski J."/>
            <person name="Ruckert C."/>
        </authorList>
    </citation>
    <scope>NUCLEOTIDE SEQUENCE [LARGE SCALE GENOMIC DNA]</scope>
    <source>
        <strain evidence="3 4">NBRC 110095</strain>
    </source>
</reference>
<dbReference type="SUPFAM" id="SSF47413">
    <property type="entry name" value="lambda repressor-like DNA-binding domains"/>
    <property type="match status" value="1"/>
</dbReference>
<dbReference type="CDD" id="cd00093">
    <property type="entry name" value="HTH_XRE"/>
    <property type="match status" value="1"/>
</dbReference>
<evidence type="ECO:0000313" key="4">
    <source>
        <dbReference type="Proteomes" id="UP001156870"/>
    </source>
</evidence>
<gene>
    <name evidence="3" type="ORF">GCM10007877_01670</name>
</gene>
<evidence type="ECO:0000259" key="2">
    <source>
        <dbReference type="PROSITE" id="PS50943"/>
    </source>
</evidence>
<evidence type="ECO:0000256" key="1">
    <source>
        <dbReference type="SAM" id="MobiDB-lite"/>
    </source>
</evidence>
<dbReference type="Pfam" id="PF01381">
    <property type="entry name" value="HTH_3"/>
    <property type="match status" value="1"/>
</dbReference>
<proteinExistence type="predicted"/>
<dbReference type="AlphaFoldDB" id="A0AA37WM49"/>
<evidence type="ECO:0000313" key="3">
    <source>
        <dbReference type="EMBL" id="GLS24456.1"/>
    </source>
</evidence>
<dbReference type="SMART" id="SM00530">
    <property type="entry name" value="HTH_XRE"/>
    <property type="match status" value="1"/>
</dbReference>
<feature type="region of interest" description="Disordered" evidence="1">
    <location>
        <begin position="265"/>
        <end position="290"/>
    </location>
</feature>
<comment type="caution">
    <text evidence="3">The sequence shown here is derived from an EMBL/GenBank/DDBJ whole genome shotgun (WGS) entry which is preliminary data.</text>
</comment>
<dbReference type="Proteomes" id="UP001156870">
    <property type="component" value="Unassembled WGS sequence"/>
</dbReference>
<sequence length="290" mass="32610">MPTPKDAPIERPVFGKLLKFWRGVHRLSQEELALELDASTRHISFLENGKASPSKAMVEAIADVMSMGQRDRSHLMIAAGFTPDTQAVDFYAPDYKWLRKAMSLSLNAQDPNPSALMDSCGNLLMVNRGWVAFFQDMLGETDLLAVKNYYDLIFRYLFGQHDMTGWENAPSLILMSLQQEAIFNGDVQLQKAIERFALYPCVPKNWQQIASKVEPMTSFRIPIEINGQLESFFTVTHNIGSLGPAAFLSEPRLVMITLYPEHKTSHNRISKPTTPIEHPLLTEPPQSASG</sequence>
<accession>A0AA37WM49</accession>
<dbReference type="PROSITE" id="PS50943">
    <property type="entry name" value="HTH_CROC1"/>
    <property type="match status" value="1"/>
</dbReference>
<dbReference type="Gene3D" id="1.10.260.40">
    <property type="entry name" value="lambda repressor-like DNA-binding domains"/>
    <property type="match status" value="1"/>
</dbReference>
<dbReference type="InterPro" id="IPR010982">
    <property type="entry name" value="Lambda_DNA-bd_dom_sf"/>
</dbReference>
<dbReference type="RefSeq" id="WP_232595696.1">
    <property type="nucleotide sequence ID" value="NZ_BSPD01000005.1"/>
</dbReference>
<dbReference type="EMBL" id="BSPD01000005">
    <property type="protein sequence ID" value="GLS24456.1"/>
    <property type="molecule type" value="Genomic_DNA"/>
</dbReference>